<dbReference type="GO" id="GO:0016791">
    <property type="term" value="F:phosphatase activity"/>
    <property type="evidence" value="ECO:0007669"/>
    <property type="project" value="UniProtKB-ARBA"/>
</dbReference>
<comment type="caution">
    <text evidence="1">The sequence shown here is derived from an EMBL/GenBank/DDBJ whole genome shotgun (WGS) entry which is preliminary data.</text>
</comment>
<sequence>MSSTAARLRPKLKAVIFDMDGTLTKPQTYMFKEMRDALKITKEQDILGSIEALPSEEQEAAHDKIRDIERNAMSKMEIQPGLHTLFKYLAETKVRKAICTRNFHEPTQYLLDHFLQDYKIWPVITRAFTPPKPSPEPLLHILEKWPDVEVEACMMVGDGADDIKAAQAYKMDTILVLNKDNEELKKLNPTHVVHDLSEIIQIIEERTQL</sequence>
<organism evidence="1 2">
    <name type="scientific">Protomyces lactucae-debilis</name>
    <dbReference type="NCBI Taxonomy" id="2754530"/>
    <lineage>
        <taxon>Eukaryota</taxon>
        <taxon>Fungi</taxon>
        <taxon>Dikarya</taxon>
        <taxon>Ascomycota</taxon>
        <taxon>Taphrinomycotina</taxon>
        <taxon>Taphrinomycetes</taxon>
        <taxon>Taphrinales</taxon>
        <taxon>Protomycetaceae</taxon>
        <taxon>Protomyces</taxon>
    </lineage>
</organism>
<keyword evidence="2" id="KW-1185">Reference proteome</keyword>
<gene>
    <name evidence="1" type="ORF">BCR37DRAFT_345921</name>
</gene>
<proteinExistence type="predicted"/>
<dbReference type="CDD" id="cd01427">
    <property type="entry name" value="HAD_like"/>
    <property type="match status" value="1"/>
</dbReference>
<dbReference type="SFLD" id="SFLDG01129">
    <property type="entry name" value="C1.5:_HAD__Beta-PGM__Phosphata"/>
    <property type="match status" value="1"/>
</dbReference>
<dbReference type="Proteomes" id="UP000193685">
    <property type="component" value="Unassembled WGS sequence"/>
</dbReference>
<dbReference type="SUPFAM" id="SSF56784">
    <property type="entry name" value="HAD-like"/>
    <property type="match status" value="1"/>
</dbReference>
<dbReference type="SFLD" id="SFLDS00003">
    <property type="entry name" value="Haloacid_Dehalogenase"/>
    <property type="match status" value="1"/>
</dbReference>
<dbReference type="NCBIfam" id="TIGR01509">
    <property type="entry name" value="HAD-SF-IA-v3"/>
    <property type="match status" value="1"/>
</dbReference>
<reference evidence="1 2" key="1">
    <citation type="submission" date="2016-07" db="EMBL/GenBank/DDBJ databases">
        <title>Pervasive Adenine N6-methylation of Active Genes in Fungi.</title>
        <authorList>
            <consortium name="DOE Joint Genome Institute"/>
            <person name="Mondo S.J."/>
            <person name="Dannebaum R.O."/>
            <person name="Kuo R.C."/>
            <person name="Labutti K."/>
            <person name="Haridas S."/>
            <person name="Kuo A."/>
            <person name="Salamov A."/>
            <person name="Ahrendt S.R."/>
            <person name="Lipzen A."/>
            <person name="Sullivan W."/>
            <person name="Andreopoulos W.B."/>
            <person name="Clum A."/>
            <person name="Lindquist E."/>
            <person name="Daum C."/>
            <person name="Ramamoorthy G.K."/>
            <person name="Gryganskyi A."/>
            <person name="Culley D."/>
            <person name="Magnuson J.K."/>
            <person name="James T.Y."/>
            <person name="O'Malley M.A."/>
            <person name="Stajich J.E."/>
            <person name="Spatafora J.W."/>
            <person name="Visel A."/>
            <person name="Grigoriev I.V."/>
        </authorList>
    </citation>
    <scope>NUCLEOTIDE SEQUENCE [LARGE SCALE GENOMIC DNA]</scope>
    <source>
        <strain evidence="1 2">12-1054</strain>
    </source>
</reference>
<dbReference type="STRING" id="56484.A0A1Y2FM84"/>
<dbReference type="NCBIfam" id="TIGR01549">
    <property type="entry name" value="HAD-SF-IA-v1"/>
    <property type="match status" value="1"/>
</dbReference>
<protein>
    <submittedName>
        <fullName evidence="1">HAD-like domain-containing protein</fullName>
    </submittedName>
</protein>
<dbReference type="OMA" id="QTYMFKE"/>
<dbReference type="EMBL" id="MCFI01000007">
    <property type="protein sequence ID" value="ORY83885.1"/>
    <property type="molecule type" value="Genomic_DNA"/>
</dbReference>
<evidence type="ECO:0000313" key="1">
    <source>
        <dbReference type="EMBL" id="ORY83885.1"/>
    </source>
</evidence>
<dbReference type="AlphaFoldDB" id="A0A1Y2FM84"/>
<dbReference type="InterPro" id="IPR006439">
    <property type="entry name" value="HAD-SF_hydro_IA"/>
</dbReference>
<accession>A0A1Y2FM84</accession>
<dbReference type="PANTHER" id="PTHR43885:SF1">
    <property type="entry name" value="SUPERFAMILY HYDROLASE, PUTATIVE (AFU_ORTHOLOGUE AFUA_4G13290)-RELATED"/>
    <property type="match status" value="1"/>
</dbReference>
<dbReference type="InterPro" id="IPR023214">
    <property type="entry name" value="HAD_sf"/>
</dbReference>
<dbReference type="Gene3D" id="3.40.50.1000">
    <property type="entry name" value="HAD superfamily/HAD-like"/>
    <property type="match status" value="1"/>
</dbReference>
<dbReference type="Gene3D" id="1.10.260.80">
    <property type="match status" value="1"/>
</dbReference>
<name>A0A1Y2FM84_PROLT</name>
<dbReference type="Pfam" id="PF00702">
    <property type="entry name" value="Hydrolase"/>
    <property type="match status" value="1"/>
</dbReference>
<dbReference type="PANTHER" id="PTHR43885">
    <property type="entry name" value="HALOACID DEHALOGENASE-LIKE HYDROLASE"/>
    <property type="match status" value="1"/>
</dbReference>
<dbReference type="OrthoDB" id="426235at2759"/>
<dbReference type="GeneID" id="63784246"/>
<dbReference type="InterPro" id="IPR036412">
    <property type="entry name" value="HAD-like_sf"/>
</dbReference>
<evidence type="ECO:0000313" key="2">
    <source>
        <dbReference type="Proteomes" id="UP000193685"/>
    </source>
</evidence>
<dbReference type="RefSeq" id="XP_040726180.1">
    <property type="nucleotide sequence ID" value="XM_040867647.1"/>
</dbReference>